<dbReference type="Pfam" id="PF06821">
    <property type="entry name" value="Ser_hydrolase"/>
    <property type="match status" value="1"/>
</dbReference>
<dbReference type="Gene3D" id="3.40.50.1820">
    <property type="entry name" value="alpha/beta hydrolase"/>
    <property type="match status" value="1"/>
</dbReference>
<evidence type="ECO:0008006" key="3">
    <source>
        <dbReference type="Google" id="ProtNLM"/>
    </source>
</evidence>
<dbReference type="Proteomes" id="UP000176501">
    <property type="component" value="Unassembled WGS sequence"/>
</dbReference>
<dbReference type="PANTHER" id="PTHR15394">
    <property type="entry name" value="SERINE HYDROLASE RBBP9"/>
    <property type="match status" value="1"/>
</dbReference>
<name>A0A1F7W5M5_9BACT</name>
<organism evidence="1 2">
    <name type="scientific">Candidatus Uhrbacteria bacterium RIFOXYB2_FULL_57_15</name>
    <dbReference type="NCBI Taxonomy" id="1802422"/>
    <lineage>
        <taxon>Bacteria</taxon>
        <taxon>Candidatus Uhriibacteriota</taxon>
    </lineage>
</organism>
<gene>
    <name evidence="1" type="ORF">A2304_03465</name>
</gene>
<proteinExistence type="predicted"/>
<dbReference type="InterPro" id="IPR029058">
    <property type="entry name" value="AB_hydrolase_fold"/>
</dbReference>
<comment type="caution">
    <text evidence="1">The sequence shown here is derived from an EMBL/GenBank/DDBJ whole genome shotgun (WGS) entry which is preliminary data.</text>
</comment>
<sequence>MRIILVHGFNASPEMNFHPWLARELRAKGFEVVTPTLPLKSGEELDLPVILDEMKRQVGFLTADDILVGHSLGAFIIMQYMEAVEMTESPRAVVLIAAPYKVAKPELRRLFLVDLDADVAIWKAREFYVIHAKDDTLVPFEHGQKLAAYLKAKLVETETGGHFMDAEYPVLLETIERIATTPFEYAPGISLPDDYENKAWADRIAPSSEHKPDWMT</sequence>
<dbReference type="EMBL" id="MGFE01000023">
    <property type="protein sequence ID" value="OGL98115.1"/>
    <property type="molecule type" value="Genomic_DNA"/>
</dbReference>
<dbReference type="PANTHER" id="PTHR15394:SF3">
    <property type="entry name" value="SERINE HYDROLASE RBBP9"/>
    <property type="match status" value="1"/>
</dbReference>
<dbReference type="AlphaFoldDB" id="A0A1F7W5M5"/>
<evidence type="ECO:0000313" key="1">
    <source>
        <dbReference type="EMBL" id="OGL98115.1"/>
    </source>
</evidence>
<protein>
    <recommendedName>
        <fullName evidence="3">Esterase</fullName>
    </recommendedName>
</protein>
<dbReference type="SUPFAM" id="SSF53474">
    <property type="entry name" value="alpha/beta-Hydrolases"/>
    <property type="match status" value="1"/>
</dbReference>
<dbReference type="GO" id="GO:0016787">
    <property type="term" value="F:hydrolase activity"/>
    <property type="evidence" value="ECO:0007669"/>
    <property type="project" value="InterPro"/>
</dbReference>
<dbReference type="InterPro" id="IPR010662">
    <property type="entry name" value="RBBP9/YdeN"/>
</dbReference>
<reference evidence="1 2" key="1">
    <citation type="journal article" date="2016" name="Nat. Commun.">
        <title>Thousands of microbial genomes shed light on interconnected biogeochemical processes in an aquifer system.</title>
        <authorList>
            <person name="Anantharaman K."/>
            <person name="Brown C.T."/>
            <person name="Hug L.A."/>
            <person name="Sharon I."/>
            <person name="Castelle C.J."/>
            <person name="Probst A.J."/>
            <person name="Thomas B.C."/>
            <person name="Singh A."/>
            <person name="Wilkins M.J."/>
            <person name="Karaoz U."/>
            <person name="Brodie E.L."/>
            <person name="Williams K.H."/>
            <person name="Hubbard S.S."/>
            <person name="Banfield J.F."/>
        </authorList>
    </citation>
    <scope>NUCLEOTIDE SEQUENCE [LARGE SCALE GENOMIC DNA]</scope>
</reference>
<accession>A0A1F7W5M5</accession>
<evidence type="ECO:0000313" key="2">
    <source>
        <dbReference type="Proteomes" id="UP000176501"/>
    </source>
</evidence>